<accession>A0ABT1X124</accession>
<evidence type="ECO:0000313" key="1">
    <source>
        <dbReference type="EMBL" id="MCR0981803.1"/>
    </source>
</evidence>
<comment type="caution">
    <text evidence="1">The sequence shown here is derived from an EMBL/GenBank/DDBJ whole genome shotgun (WGS) entry which is preliminary data.</text>
</comment>
<reference evidence="1 2" key="1">
    <citation type="submission" date="2022-06" db="EMBL/GenBank/DDBJ databases">
        <title>Roseomonas CN29.</title>
        <authorList>
            <person name="Cheng Y."/>
            <person name="He X."/>
        </authorList>
    </citation>
    <scope>NUCLEOTIDE SEQUENCE [LARGE SCALE GENOMIC DNA]</scope>
    <source>
        <strain evidence="1 2">CN29</strain>
    </source>
</reference>
<organism evidence="1 2">
    <name type="scientific">Roseomonas populi</name>
    <dbReference type="NCBI Taxonomy" id="3121582"/>
    <lineage>
        <taxon>Bacteria</taxon>
        <taxon>Pseudomonadati</taxon>
        <taxon>Pseudomonadota</taxon>
        <taxon>Alphaproteobacteria</taxon>
        <taxon>Acetobacterales</taxon>
        <taxon>Roseomonadaceae</taxon>
        <taxon>Roseomonas</taxon>
    </lineage>
</organism>
<sequence length="217" mass="23718">MNKSPGTSLSRSIGSDSLKDVLATSGDIGLNAAVDSGALDGVPVLNVLTGLYKAQRDVRQVLYQRKIARFLKGLDSTSAAEREKFTNDLEKSGKLEEFGETILELIDKSDEVRKPRIVGRIMAAHISGSISYEQAIRVSTMINRVFLDDLNFLANFVWGFPSDFDREIAASLAAAGFLRSDGTDLGGIGGSLSSSKIRYRRTRYGDIVVEYGLEWQS</sequence>
<dbReference type="Proteomes" id="UP001524642">
    <property type="component" value="Unassembled WGS sequence"/>
</dbReference>
<keyword evidence="2" id="KW-1185">Reference proteome</keyword>
<proteinExistence type="predicted"/>
<dbReference type="EMBL" id="JANJOU010000003">
    <property type="protein sequence ID" value="MCR0981803.1"/>
    <property type="molecule type" value="Genomic_DNA"/>
</dbReference>
<dbReference type="RefSeq" id="WP_257715465.1">
    <property type="nucleotide sequence ID" value="NZ_JANJOU010000003.1"/>
</dbReference>
<protein>
    <recommendedName>
        <fullName evidence="3">DUF4393 domain-containing protein</fullName>
    </recommendedName>
</protein>
<name>A0ABT1X124_9PROT</name>
<evidence type="ECO:0008006" key="3">
    <source>
        <dbReference type="Google" id="ProtNLM"/>
    </source>
</evidence>
<gene>
    <name evidence="1" type="ORF">NRP21_07050</name>
</gene>
<evidence type="ECO:0000313" key="2">
    <source>
        <dbReference type="Proteomes" id="UP001524642"/>
    </source>
</evidence>